<evidence type="ECO:0000256" key="1">
    <source>
        <dbReference type="ARBA" id="ARBA00022813"/>
    </source>
</evidence>
<dbReference type="GO" id="GO:0016539">
    <property type="term" value="P:intein-mediated protein splicing"/>
    <property type="evidence" value="ECO:0007669"/>
    <property type="project" value="InterPro"/>
</dbReference>
<dbReference type="Pfam" id="PF14528">
    <property type="entry name" value="LAGLIDADG_3"/>
    <property type="match status" value="1"/>
</dbReference>
<dbReference type="InterPro" id="IPR003587">
    <property type="entry name" value="Hint_dom_N"/>
</dbReference>
<dbReference type="SUPFAM" id="SSF55608">
    <property type="entry name" value="Homing endonucleases"/>
    <property type="match status" value="1"/>
</dbReference>
<dbReference type="InterPro" id="IPR006141">
    <property type="entry name" value="Intein_N"/>
</dbReference>
<evidence type="ECO:0000256" key="2">
    <source>
        <dbReference type="ARBA" id="ARBA00023000"/>
    </source>
</evidence>
<dbReference type="Gene3D" id="3.30.420.240">
    <property type="match status" value="1"/>
</dbReference>
<evidence type="ECO:0000313" key="5">
    <source>
        <dbReference type="EMBL" id="DAD74533.1"/>
    </source>
</evidence>
<sequence>MKGLHRREILSLLGVYHSKDIKPINKWLEKIGSKKVYADVKKRLSTTVLVDKVYQFCLFFSGRELYPYQEQFARRIIRSVIENDGEEITALFSRQSGKCLAKGTKVLMYDGSLKNVEDIKIGDKVMTPDSSYATVTNLGHGFEEMYEVQPYQGKYESTYTVNKSHILALYDTKTGQYLNMEVSKYLKLSESRKKQLCGYRARIEFKYQETDEDPYEYGYRIASTEGLYDPMDLRLDKQYLINDEIARQDLLAGILDACGHFNLNDKRRRNSVAICNVNPIIAEDYLFLLKSLGFRAFLRPIKIKNVHAKDGYKINYRIHASGDFSCIPTKTKQNPSGNCRRGDLIYHIKLKEKGRGEYFGFTIDSKDRLFVLGDFTVTHNTETVACVTCGLQVILPTLANMPMFANDPRLQPFREGIKIGIFAPALQQAQTNYMRMKSFLTSKRAVSILESEEFNLQFSTSNGQTTSLSNGSRCTCFSASERSNIEGESFNFIICEECQDISNFVLTKSISPMGAAYNATKVCIGTATVFKGYFYDAIQRNKELAKNRSSHIKNHFEFDYTVASKYNPNYAKYIEKEKRNLGENSDSFRMSYKLEWIMERGMFIDIDKFEKNNLEPLMDFIDFDREATHVVGIDIGGGSGGDSTVVTVVEVDWDMPVISETRYDEDEGHEYTFDAFNTYVKYFLEIKETPDHEEQYYIITEFLRNFKVARIVVDATREKSFADRLNANVSAEVIPYVFTVGAKSDLYKTFDKELSSGRAKLPASEKAKGTVEYEKCVQQLADLQKNWRGTNLLVSHPETRGAHDDYCLSTDTEILTTRGFLKYNELQSDDLVAKVVNNEIYYVKPNKVIYKDYKGYMYRFSSKDLCLEVTENHKMLTRKRKTGREVEMTSQELYLMPEETRYNTVCIPVAPIQNFKDLDISDDLIQQIAWFITEGWVNKSSKYNSHRYSFSQSVYNSSYNSIESMISRMGLKPYTYTRKDGVTYWTFHKKDNELFDSILTEGIHRIPREWLSNMSQRQLKLLLDTLMLGDGTISRNTYYTKDLGLAQDAQELAHKLGIKASIRPRHYENGYILYSVYLQSNDETRIKNAEKYYYEGKVWCVNVGNGFIVTRCNNKISVTGNCDSWALAVWGCMQKGEVSEIECRDSRSLFGSPNRRNETPQMKFNRATAKRRRH</sequence>
<protein>
    <submittedName>
        <fullName evidence="5">Hom-end-associated Hint</fullName>
    </submittedName>
</protein>
<dbReference type="Gene3D" id="3.40.50.300">
    <property type="entry name" value="P-loop containing nucleotide triphosphate hydrolases"/>
    <property type="match status" value="1"/>
</dbReference>
<reference evidence="5" key="1">
    <citation type="journal article" date="2021" name="Proc. Natl. Acad. Sci. U.S.A.">
        <title>A Catalog of Tens of Thousands of Viruses from Human Metagenomes Reveals Hidden Associations with Chronic Diseases.</title>
        <authorList>
            <person name="Tisza M.J."/>
            <person name="Buck C.B."/>
        </authorList>
    </citation>
    <scope>NUCLEOTIDE SEQUENCE</scope>
    <source>
        <strain evidence="5">CtZgq1</strain>
    </source>
</reference>
<dbReference type="GO" id="GO:0004519">
    <property type="term" value="F:endonuclease activity"/>
    <property type="evidence" value="ECO:0007669"/>
    <property type="project" value="InterPro"/>
</dbReference>
<proteinExistence type="predicted"/>
<name>A0A8S5LWW5_9CAUD</name>
<dbReference type="InterPro" id="IPR027417">
    <property type="entry name" value="P-loop_NTPase"/>
</dbReference>
<feature type="region of interest" description="Disordered" evidence="3">
    <location>
        <begin position="1152"/>
        <end position="1174"/>
    </location>
</feature>
<dbReference type="PROSITE" id="PS50819">
    <property type="entry name" value="INTEIN_ENDONUCLEASE"/>
    <property type="match status" value="1"/>
</dbReference>
<organism evidence="5">
    <name type="scientific">Myoviridae sp. ctZgq1</name>
    <dbReference type="NCBI Taxonomy" id="2826666"/>
    <lineage>
        <taxon>Viruses</taxon>
        <taxon>Duplodnaviria</taxon>
        <taxon>Heunggongvirae</taxon>
        <taxon>Uroviricota</taxon>
        <taxon>Caudoviricetes</taxon>
    </lineage>
</organism>
<evidence type="ECO:0000256" key="3">
    <source>
        <dbReference type="SAM" id="MobiDB-lite"/>
    </source>
</evidence>
<dbReference type="CDD" id="cd00081">
    <property type="entry name" value="Hint"/>
    <property type="match status" value="1"/>
</dbReference>
<dbReference type="PROSITE" id="PS50817">
    <property type="entry name" value="INTEIN_N_TER"/>
    <property type="match status" value="1"/>
</dbReference>
<dbReference type="InterPro" id="IPR027434">
    <property type="entry name" value="Homing_endonucl"/>
</dbReference>
<evidence type="ECO:0000259" key="4">
    <source>
        <dbReference type="PROSITE" id="PS50819"/>
    </source>
</evidence>
<dbReference type="Gene3D" id="2.170.16.10">
    <property type="entry name" value="Hedgehog/Intein (Hint) domain"/>
    <property type="match status" value="3"/>
</dbReference>
<dbReference type="SMART" id="SM00306">
    <property type="entry name" value="HintN"/>
    <property type="match status" value="2"/>
</dbReference>
<dbReference type="SUPFAM" id="SSF51294">
    <property type="entry name" value="Hedgehog/intein (Hint) domain"/>
    <property type="match status" value="2"/>
</dbReference>
<dbReference type="InterPro" id="IPR004860">
    <property type="entry name" value="LAGLIDADG_dom"/>
</dbReference>
<dbReference type="InterPro" id="IPR007868">
    <property type="entry name" value="Hom_end_hint"/>
</dbReference>
<keyword evidence="2" id="KW-0651">Protein splicing</keyword>
<keyword evidence="1" id="KW-0068">Autocatalytic cleavage</keyword>
<dbReference type="InterPro" id="IPR036844">
    <property type="entry name" value="Hint_dom_sf"/>
</dbReference>
<dbReference type="EMBL" id="BK014762">
    <property type="protein sequence ID" value="DAD74533.1"/>
    <property type="molecule type" value="Genomic_DNA"/>
</dbReference>
<dbReference type="Pfam" id="PF03237">
    <property type="entry name" value="Terminase_6N"/>
    <property type="match status" value="1"/>
</dbReference>
<dbReference type="Gene3D" id="3.10.28.10">
    <property type="entry name" value="Homing endonucleases"/>
    <property type="match status" value="1"/>
</dbReference>
<dbReference type="InterPro" id="IPR004042">
    <property type="entry name" value="Intein_endonuc_central"/>
</dbReference>
<feature type="domain" description="DOD-type homing endonuclease" evidence="4">
    <location>
        <begin position="994"/>
        <end position="1058"/>
    </location>
</feature>
<accession>A0A8S5LWW5</accession>
<dbReference type="Pfam" id="PF05203">
    <property type="entry name" value="Hom_end_hint"/>
    <property type="match status" value="1"/>
</dbReference>